<organism evidence="4 5">
    <name type="scientific">Candidatus Scatomonas pullistercoris</name>
    <dbReference type="NCBI Taxonomy" id="2840920"/>
    <lineage>
        <taxon>Bacteria</taxon>
        <taxon>Bacillati</taxon>
        <taxon>Bacillota</taxon>
        <taxon>Clostridia</taxon>
        <taxon>Lachnospirales</taxon>
        <taxon>Lachnospiraceae</taxon>
        <taxon>Lachnospiraceae incertae sedis</taxon>
        <taxon>Candidatus Scatomonas</taxon>
    </lineage>
</organism>
<evidence type="ECO:0000259" key="3">
    <source>
        <dbReference type="Pfam" id="PF03816"/>
    </source>
</evidence>
<dbReference type="Proteomes" id="UP000824169">
    <property type="component" value="Unassembled WGS sequence"/>
</dbReference>
<keyword evidence="2" id="KW-1133">Transmembrane helix</keyword>
<evidence type="ECO:0000313" key="5">
    <source>
        <dbReference type="Proteomes" id="UP000824169"/>
    </source>
</evidence>
<name>A0A9D1P2B2_9FIRM</name>
<feature type="domain" description="Cell envelope-related transcriptional attenuator" evidence="3">
    <location>
        <begin position="129"/>
        <end position="276"/>
    </location>
</feature>
<dbReference type="Gene3D" id="3.40.630.190">
    <property type="entry name" value="LCP protein"/>
    <property type="match status" value="1"/>
</dbReference>
<dbReference type="Pfam" id="PF03816">
    <property type="entry name" value="LytR_cpsA_psr"/>
    <property type="match status" value="1"/>
</dbReference>
<evidence type="ECO:0000256" key="1">
    <source>
        <dbReference type="ARBA" id="ARBA00006068"/>
    </source>
</evidence>
<dbReference type="AlphaFoldDB" id="A0A9D1P2B2"/>
<dbReference type="EMBL" id="DVOO01000013">
    <property type="protein sequence ID" value="HIV25154.1"/>
    <property type="molecule type" value="Genomic_DNA"/>
</dbReference>
<dbReference type="NCBIfam" id="TIGR00350">
    <property type="entry name" value="lytR_cpsA_psr"/>
    <property type="match status" value="1"/>
</dbReference>
<dbReference type="InterPro" id="IPR050922">
    <property type="entry name" value="LytR/CpsA/Psr_CW_biosynth"/>
</dbReference>
<comment type="similarity">
    <text evidence="1">Belongs to the LytR/CpsA/Psr (LCP) family.</text>
</comment>
<protein>
    <submittedName>
        <fullName evidence="4">LCP family protein</fullName>
    </submittedName>
</protein>
<feature type="transmembrane region" description="Helical" evidence="2">
    <location>
        <begin position="26"/>
        <end position="48"/>
    </location>
</feature>
<dbReference type="InterPro" id="IPR004474">
    <property type="entry name" value="LytR_CpsA_psr"/>
</dbReference>
<reference evidence="4" key="2">
    <citation type="journal article" date="2021" name="PeerJ">
        <title>Extensive microbial diversity within the chicken gut microbiome revealed by metagenomics and culture.</title>
        <authorList>
            <person name="Gilroy R."/>
            <person name="Ravi A."/>
            <person name="Getino M."/>
            <person name="Pursley I."/>
            <person name="Horton D.L."/>
            <person name="Alikhan N.F."/>
            <person name="Baker D."/>
            <person name="Gharbi K."/>
            <person name="Hall N."/>
            <person name="Watson M."/>
            <person name="Adriaenssens E.M."/>
            <person name="Foster-Nyarko E."/>
            <person name="Jarju S."/>
            <person name="Secka A."/>
            <person name="Antonio M."/>
            <person name="Oren A."/>
            <person name="Chaudhuri R.R."/>
            <person name="La Ragione R."/>
            <person name="Hildebrand F."/>
            <person name="Pallen M.J."/>
        </authorList>
    </citation>
    <scope>NUCLEOTIDE SEQUENCE</scope>
    <source>
        <strain evidence="4">CHK188-20938</strain>
    </source>
</reference>
<evidence type="ECO:0000313" key="4">
    <source>
        <dbReference type="EMBL" id="HIV25154.1"/>
    </source>
</evidence>
<reference evidence="4" key="1">
    <citation type="submission" date="2020-10" db="EMBL/GenBank/DDBJ databases">
        <authorList>
            <person name="Gilroy R."/>
        </authorList>
    </citation>
    <scope>NUCLEOTIDE SEQUENCE</scope>
    <source>
        <strain evidence="4">CHK188-20938</strain>
    </source>
</reference>
<dbReference type="PANTHER" id="PTHR33392">
    <property type="entry name" value="POLYISOPRENYL-TEICHOIC ACID--PEPTIDOGLYCAN TEICHOIC ACID TRANSFERASE TAGU"/>
    <property type="match status" value="1"/>
</dbReference>
<sequence length="355" mass="39910">MEKDTQEIESDELQKTGRKKRRKKKILIIVIVIAAVLLALLGIAYAVIHHYYAKSNYVQDGDVAVVTESELPQDVQEENSVDSMSEEARREAEEKALAAQKDVEFPNGDYVYNLLLIGSDRRDTSWYGNSDVMMLASINSKTKTIYLTSFMRDSYAIVGDTGAHKLNYAYALGGGPLLTETIENNYRINIDNYASADFTSTAQIVDLVGGVDIDLYQEECDYLTEQGVGDFPTAGTYHLNGEQAVAYGRIRYVGYYDYERTERQRRVMEQIFLKAKSLSLSELNTLANEILPLTTHNLSESEVISLVTQLPSIISYDLELGRVPYDGMFHSEGELLVPDWEATIAQLHATIYAEE</sequence>
<dbReference type="PANTHER" id="PTHR33392:SF6">
    <property type="entry name" value="POLYISOPRENYL-TEICHOIC ACID--PEPTIDOGLYCAN TEICHOIC ACID TRANSFERASE TAGU"/>
    <property type="match status" value="1"/>
</dbReference>
<accession>A0A9D1P2B2</accession>
<keyword evidence="2" id="KW-0812">Transmembrane</keyword>
<keyword evidence="2" id="KW-0472">Membrane</keyword>
<gene>
    <name evidence="4" type="ORF">IAB71_05110</name>
</gene>
<comment type="caution">
    <text evidence="4">The sequence shown here is derived from an EMBL/GenBank/DDBJ whole genome shotgun (WGS) entry which is preliminary data.</text>
</comment>
<evidence type="ECO:0000256" key="2">
    <source>
        <dbReference type="SAM" id="Phobius"/>
    </source>
</evidence>
<proteinExistence type="inferred from homology"/>